<name>A0A6A2RKA1_9BACE</name>
<accession>A0A6A2RKA1</accession>
<evidence type="ECO:0000313" key="2">
    <source>
        <dbReference type="Proteomes" id="UP000487596"/>
    </source>
</evidence>
<dbReference type="EMBL" id="WDEH01000015">
    <property type="protein sequence ID" value="KAB6138547.1"/>
    <property type="molecule type" value="Genomic_DNA"/>
</dbReference>
<dbReference type="RefSeq" id="WP_151921219.1">
    <property type="nucleotide sequence ID" value="NZ_CP103098.1"/>
</dbReference>
<protein>
    <submittedName>
        <fullName evidence="1">Uncharacterized protein</fullName>
    </submittedName>
</protein>
<gene>
    <name evidence="1" type="ORF">GA424_10655</name>
</gene>
<dbReference type="AlphaFoldDB" id="A0A6A2RKA1"/>
<organism evidence="1 2">
    <name type="scientific">Bacteroides xylanisolvens</name>
    <dbReference type="NCBI Taxonomy" id="371601"/>
    <lineage>
        <taxon>Bacteria</taxon>
        <taxon>Pseudomonadati</taxon>
        <taxon>Bacteroidota</taxon>
        <taxon>Bacteroidia</taxon>
        <taxon>Bacteroidales</taxon>
        <taxon>Bacteroidaceae</taxon>
        <taxon>Bacteroides</taxon>
    </lineage>
</organism>
<dbReference type="Proteomes" id="UP000487596">
    <property type="component" value="Unassembled WGS sequence"/>
</dbReference>
<sequence length="206" mass="24246">MMIQQITRRLQEVNMLLATCRQDRITFEQALPPSLFYRDFHDTNSLVKEAGLLFREDAERLLGFSTSLCSETETYLSLDRAPLQPVDFEALFEEHLKPFELRHEEAKAAATRLWRDYSAMSNRLDLLPHDSEEYRTLDAECDAAKVRYDEAHARVNLLYKEWRQERDRTFCVYCFKPMFLDVLVERLQGIAGSIISDIRRMKEGEP</sequence>
<proteinExistence type="predicted"/>
<comment type="caution">
    <text evidence="1">The sequence shown here is derived from an EMBL/GenBank/DDBJ whole genome shotgun (WGS) entry which is preliminary data.</text>
</comment>
<evidence type="ECO:0000313" key="1">
    <source>
        <dbReference type="EMBL" id="KAB6138547.1"/>
    </source>
</evidence>
<reference evidence="1 2" key="1">
    <citation type="journal article" date="2019" name="Nat. Med.">
        <title>A library of human gut bacterial isolates paired with longitudinal multiomics data enables mechanistic microbiome research.</title>
        <authorList>
            <person name="Poyet M."/>
            <person name="Groussin M."/>
            <person name="Gibbons S.M."/>
            <person name="Avila-Pacheco J."/>
            <person name="Jiang X."/>
            <person name="Kearney S.M."/>
            <person name="Perrotta A.R."/>
            <person name="Berdy B."/>
            <person name="Zhao S."/>
            <person name="Lieberman T.D."/>
            <person name="Swanson P.K."/>
            <person name="Smith M."/>
            <person name="Roesemann S."/>
            <person name="Alexander J.E."/>
            <person name="Rich S.A."/>
            <person name="Livny J."/>
            <person name="Vlamakis H."/>
            <person name="Clish C."/>
            <person name="Bullock K."/>
            <person name="Deik A."/>
            <person name="Scott J."/>
            <person name="Pierce K.A."/>
            <person name="Xavier R.J."/>
            <person name="Alm E.J."/>
        </authorList>
    </citation>
    <scope>NUCLEOTIDE SEQUENCE [LARGE SCALE GENOMIC DNA]</scope>
    <source>
        <strain evidence="1 2">BIOML-A62</strain>
    </source>
</reference>